<dbReference type="PANTHER" id="PTHR37984">
    <property type="entry name" value="PROTEIN CBG26694"/>
    <property type="match status" value="1"/>
</dbReference>
<dbReference type="GO" id="GO:0003723">
    <property type="term" value="F:RNA binding"/>
    <property type="evidence" value="ECO:0007669"/>
    <property type="project" value="UniProtKB-KW"/>
</dbReference>
<dbReference type="PROSITE" id="PS50013">
    <property type="entry name" value="CHROMO_2"/>
    <property type="match status" value="1"/>
</dbReference>
<dbReference type="PANTHER" id="PTHR37984:SF15">
    <property type="entry name" value="INTEGRASE CATALYTIC DOMAIN-CONTAINING PROTEIN"/>
    <property type="match status" value="1"/>
</dbReference>
<protein>
    <recommendedName>
        <fullName evidence="6">Chromo domain-containing protein</fullName>
    </recommendedName>
</protein>
<reference evidence="4" key="1">
    <citation type="submission" date="2016-06" db="EMBL/GenBank/DDBJ databases">
        <title>Draft Genome sequence of the fungus Inonotus baumii.</title>
        <authorList>
            <person name="Zhu H."/>
            <person name="Lin W."/>
        </authorList>
    </citation>
    <scope>NUCLEOTIDE SEQUENCE</scope>
    <source>
        <strain evidence="4">821</strain>
    </source>
</reference>
<dbReference type="InterPro" id="IPR012337">
    <property type="entry name" value="RNaseH-like_sf"/>
</dbReference>
<dbReference type="SUPFAM" id="SSF54160">
    <property type="entry name" value="Chromo domain-like"/>
    <property type="match status" value="1"/>
</dbReference>
<dbReference type="EMBL" id="LNZH02000089">
    <property type="protein sequence ID" value="OCB91419.1"/>
    <property type="molecule type" value="Genomic_DNA"/>
</dbReference>
<dbReference type="SUPFAM" id="SSF53098">
    <property type="entry name" value="Ribonuclease H-like"/>
    <property type="match status" value="1"/>
</dbReference>
<evidence type="ECO:0000313" key="5">
    <source>
        <dbReference type="Proteomes" id="UP000757232"/>
    </source>
</evidence>
<dbReference type="InterPro" id="IPR023780">
    <property type="entry name" value="Chromo_domain"/>
</dbReference>
<dbReference type="GO" id="GO:0015074">
    <property type="term" value="P:DNA integration"/>
    <property type="evidence" value="ECO:0007669"/>
    <property type="project" value="InterPro"/>
</dbReference>
<organism evidence="4 5">
    <name type="scientific">Sanghuangporus baumii</name>
    <name type="common">Phellinus baumii</name>
    <dbReference type="NCBI Taxonomy" id="108892"/>
    <lineage>
        <taxon>Eukaryota</taxon>
        <taxon>Fungi</taxon>
        <taxon>Dikarya</taxon>
        <taxon>Basidiomycota</taxon>
        <taxon>Agaricomycotina</taxon>
        <taxon>Agaricomycetes</taxon>
        <taxon>Hymenochaetales</taxon>
        <taxon>Hymenochaetaceae</taxon>
        <taxon>Sanghuangporus</taxon>
    </lineage>
</organism>
<sequence>MRPLDFMGVGTASSNLSVEEFTKHVKEVHELAQSNLVKANKDMKRFYDRHAGKSISYEAGQKVFLDGWNIKIIRPMKKMDDKWFGPFEKKVHPVFNEILLKLAIQPSFESQKKPPPPPPVIIDEQEEYKVEEILDSHLHRGKLQFLVKWVGYEEATWQLESDVKDNAQESIQEFYHKHPGAPRKLTIPQQSLQALYKFMTSEGLCGWLGCPTLKEGIYRNHIFQLHGLPWKIIHDRGVQFNAKMMRKLYKLLHIEGNPSTVYHPQTDGQTERVNQELEQYLRLYINHR</sequence>
<feature type="domain" description="Integrase catalytic" evidence="3">
    <location>
        <begin position="222"/>
        <end position="288"/>
    </location>
</feature>
<evidence type="ECO:0000259" key="2">
    <source>
        <dbReference type="PROSITE" id="PS50013"/>
    </source>
</evidence>
<dbReference type="OrthoDB" id="3245145at2759"/>
<dbReference type="Pfam" id="PF00385">
    <property type="entry name" value="Chromo"/>
    <property type="match status" value="1"/>
</dbReference>
<proteinExistence type="predicted"/>
<dbReference type="InterPro" id="IPR001584">
    <property type="entry name" value="Integrase_cat-core"/>
</dbReference>
<keyword evidence="1" id="KW-0694">RNA-binding</keyword>
<accession>A0A9Q5I4B3</accession>
<evidence type="ECO:0008006" key="6">
    <source>
        <dbReference type="Google" id="ProtNLM"/>
    </source>
</evidence>
<dbReference type="GO" id="GO:0005634">
    <property type="term" value="C:nucleus"/>
    <property type="evidence" value="ECO:0007669"/>
    <property type="project" value="UniProtKB-ARBA"/>
</dbReference>
<dbReference type="InterPro" id="IPR000953">
    <property type="entry name" value="Chromo/chromo_shadow_dom"/>
</dbReference>
<evidence type="ECO:0000259" key="3">
    <source>
        <dbReference type="PROSITE" id="PS50994"/>
    </source>
</evidence>
<evidence type="ECO:0000256" key="1">
    <source>
        <dbReference type="ARBA" id="ARBA00022884"/>
    </source>
</evidence>
<dbReference type="SMART" id="SM00298">
    <property type="entry name" value="CHROMO"/>
    <property type="match status" value="1"/>
</dbReference>
<keyword evidence="5" id="KW-1185">Reference proteome</keyword>
<evidence type="ECO:0000313" key="4">
    <source>
        <dbReference type="EMBL" id="OCB91419.1"/>
    </source>
</evidence>
<dbReference type="AlphaFoldDB" id="A0A9Q5I4B3"/>
<dbReference type="InterPro" id="IPR050951">
    <property type="entry name" value="Retrovirus_Pol_polyprotein"/>
</dbReference>
<dbReference type="Proteomes" id="UP000757232">
    <property type="component" value="Unassembled WGS sequence"/>
</dbReference>
<feature type="domain" description="Chromo" evidence="2">
    <location>
        <begin position="128"/>
        <end position="186"/>
    </location>
</feature>
<dbReference type="PROSITE" id="PS50994">
    <property type="entry name" value="INTEGRASE"/>
    <property type="match status" value="1"/>
</dbReference>
<gene>
    <name evidence="4" type="ORF">A7U60_g1324</name>
</gene>
<name>A0A9Q5I4B3_SANBA</name>
<dbReference type="InterPro" id="IPR016197">
    <property type="entry name" value="Chromo-like_dom_sf"/>
</dbReference>
<dbReference type="GO" id="GO:0006338">
    <property type="term" value="P:chromatin remodeling"/>
    <property type="evidence" value="ECO:0007669"/>
    <property type="project" value="UniProtKB-ARBA"/>
</dbReference>
<dbReference type="Gene3D" id="2.40.50.40">
    <property type="match status" value="1"/>
</dbReference>
<dbReference type="InterPro" id="IPR036397">
    <property type="entry name" value="RNaseH_sf"/>
</dbReference>
<comment type="caution">
    <text evidence="4">The sequence shown here is derived from an EMBL/GenBank/DDBJ whole genome shotgun (WGS) entry which is preliminary data.</text>
</comment>
<dbReference type="Gene3D" id="3.30.420.10">
    <property type="entry name" value="Ribonuclease H-like superfamily/Ribonuclease H"/>
    <property type="match status" value="1"/>
</dbReference>